<dbReference type="PANTHER" id="PTHR16133">
    <property type="entry name" value="SOLUTE CARRIER FAMILY 39 ZINC TRANSPORTER , MEMBER 9-RELATED"/>
    <property type="match status" value="1"/>
</dbReference>
<feature type="transmembrane region" description="Helical" evidence="8">
    <location>
        <begin position="286"/>
        <end position="305"/>
    </location>
</feature>
<dbReference type="GO" id="GO:0000139">
    <property type="term" value="C:Golgi membrane"/>
    <property type="evidence" value="ECO:0007669"/>
    <property type="project" value="UniProtKB-SubCell"/>
</dbReference>
<evidence type="ECO:0000256" key="5">
    <source>
        <dbReference type="ARBA" id="ARBA00023034"/>
    </source>
</evidence>
<comment type="caution">
    <text evidence="9">The sequence shown here is derived from an EMBL/GenBank/DDBJ whole genome shotgun (WGS) entry which is preliminary data.</text>
</comment>
<proteinExistence type="predicted"/>
<sequence>MGVLVGTSLIVIIPEGVETLYSAQSTGVAHTRRSLNHRALVDVRSAEPESDWLNIRDPADDGIFNLPGPVRPNGNDVDPPKTPTDPGVIGALGGTATDSDSPTSTEKDSHHEEQHSSPHAWVGVALITGFILMFLIDKLPHHIHVSKPAQHRYHIALNELGRGFQRSSVDDEQEAFGGQSQAQQTRSFATTTGLVIHAAADGIALGASSSAENTGLSFIIFLAIMVHKAPAAFGLTSVLLKQGLSKRVARGHLVLFSLAAPVGAILTWTLSAFIGFGGLANEQNRGWWTGMLLLFSGGTFLYVAMQTMQEVGSSYGDKHIDGQANGYLDGRDQRQEPQKPEIRDLMAAVFGMILPLFLQVGHAH</sequence>
<dbReference type="AlphaFoldDB" id="A0A0G2ENX8"/>
<dbReference type="EMBL" id="LCWF01000064">
    <property type="protein sequence ID" value="KKY23811.1"/>
    <property type="molecule type" value="Genomic_DNA"/>
</dbReference>
<feature type="compositionally biased region" description="Basic and acidic residues" evidence="7">
    <location>
        <begin position="105"/>
        <end position="116"/>
    </location>
</feature>
<feature type="transmembrane region" description="Helical" evidence="8">
    <location>
        <begin position="252"/>
        <end position="274"/>
    </location>
</feature>
<dbReference type="OrthoDB" id="19859at2759"/>
<name>A0A0G2ENX8_PHACM</name>
<dbReference type="InterPro" id="IPR003689">
    <property type="entry name" value="ZIP"/>
</dbReference>
<dbReference type="Proteomes" id="UP000053317">
    <property type="component" value="Unassembled WGS sequence"/>
</dbReference>
<keyword evidence="6 8" id="KW-0472">Membrane</keyword>
<feature type="transmembrane region" description="Helical" evidence="8">
    <location>
        <begin position="218"/>
        <end position="240"/>
    </location>
</feature>
<gene>
    <name evidence="9" type="ORF">UCRPC4_g02624</name>
</gene>
<evidence type="ECO:0000256" key="8">
    <source>
        <dbReference type="SAM" id="Phobius"/>
    </source>
</evidence>
<evidence type="ECO:0000256" key="1">
    <source>
        <dbReference type="ARBA" id="ARBA00004127"/>
    </source>
</evidence>
<accession>A0A0G2ENX8</accession>
<evidence type="ECO:0000256" key="6">
    <source>
        <dbReference type="ARBA" id="ARBA00023136"/>
    </source>
</evidence>
<evidence type="ECO:0000256" key="4">
    <source>
        <dbReference type="ARBA" id="ARBA00022989"/>
    </source>
</evidence>
<dbReference type="Pfam" id="PF02535">
    <property type="entry name" value="Zip"/>
    <property type="match status" value="1"/>
</dbReference>
<comment type="subcellular location">
    <subcellularLocation>
        <location evidence="1">Endomembrane system</location>
        <topology evidence="1">Multi-pass membrane protein</topology>
    </subcellularLocation>
    <subcellularLocation>
        <location evidence="2">Golgi apparatus membrane</location>
    </subcellularLocation>
</comment>
<keyword evidence="3 8" id="KW-0812">Transmembrane</keyword>
<organism evidence="9 10">
    <name type="scientific">Phaeomoniella chlamydospora</name>
    <name type="common">Phaeoacremonium chlamydosporum</name>
    <dbReference type="NCBI Taxonomy" id="158046"/>
    <lineage>
        <taxon>Eukaryota</taxon>
        <taxon>Fungi</taxon>
        <taxon>Dikarya</taxon>
        <taxon>Ascomycota</taxon>
        <taxon>Pezizomycotina</taxon>
        <taxon>Eurotiomycetes</taxon>
        <taxon>Chaetothyriomycetidae</taxon>
        <taxon>Phaeomoniellales</taxon>
        <taxon>Phaeomoniellaceae</taxon>
        <taxon>Phaeomoniella</taxon>
    </lineage>
</organism>
<dbReference type="GO" id="GO:0046873">
    <property type="term" value="F:metal ion transmembrane transporter activity"/>
    <property type="evidence" value="ECO:0007669"/>
    <property type="project" value="InterPro"/>
</dbReference>
<feature type="region of interest" description="Disordered" evidence="7">
    <location>
        <begin position="63"/>
        <end position="117"/>
    </location>
</feature>
<keyword evidence="10" id="KW-1185">Reference proteome</keyword>
<evidence type="ECO:0000313" key="9">
    <source>
        <dbReference type="EMBL" id="KKY23811.1"/>
    </source>
</evidence>
<evidence type="ECO:0000313" key="10">
    <source>
        <dbReference type="Proteomes" id="UP000053317"/>
    </source>
</evidence>
<reference evidence="9 10" key="1">
    <citation type="submission" date="2015-05" db="EMBL/GenBank/DDBJ databases">
        <title>Distinctive expansion of gene families associated with plant cell wall degradation and secondary metabolism in the genomes of grapevine trunk pathogens.</title>
        <authorList>
            <person name="Lawrence D.P."/>
            <person name="Travadon R."/>
            <person name="Rolshausen P.E."/>
            <person name="Baumgartner K."/>
        </authorList>
    </citation>
    <scope>NUCLEOTIDE SEQUENCE [LARGE SCALE GENOMIC DNA]</scope>
    <source>
        <strain evidence="9">UCRPC4</strain>
    </source>
</reference>
<keyword evidence="4 8" id="KW-1133">Transmembrane helix</keyword>
<dbReference type="InterPro" id="IPR045891">
    <property type="entry name" value="ZIP9"/>
</dbReference>
<dbReference type="PANTHER" id="PTHR16133:SF0">
    <property type="entry name" value="ZINC_IRON REGULATED TRANSPORTER-RELATED PROTEIN 102B, ISOFORM E"/>
    <property type="match status" value="1"/>
</dbReference>
<evidence type="ECO:0000256" key="2">
    <source>
        <dbReference type="ARBA" id="ARBA00004394"/>
    </source>
</evidence>
<evidence type="ECO:0000256" key="3">
    <source>
        <dbReference type="ARBA" id="ARBA00022692"/>
    </source>
</evidence>
<protein>
    <submittedName>
        <fullName evidence="9">Putative zip metal ion</fullName>
    </submittedName>
</protein>
<evidence type="ECO:0000256" key="7">
    <source>
        <dbReference type="SAM" id="MobiDB-lite"/>
    </source>
</evidence>
<reference evidence="9 10" key="2">
    <citation type="submission" date="2015-05" db="EMBL/GenBank/DDBJ databases">
        <authorList>
            <person name="Morales-Cruz A."/>
            <person name="Amrine K.C."/>
            <person name="Cantu D."/>
        </authorList>
    </citation>
    <scope>NUCLEOTIDE SEQUENCE [LARGE SCALE GENOMIC DNA]</scope>
    <source>
        <strain evidence="9">UCRPC4</strain>
    </source>
</reference>
<keyword evidence="5" id="KW-0333">Golgi apparatus</keyword>
<dbReference type="GO" id="GO:0006829">
    <property type="term" value="P:zinc ion transport"/>
    <property type="evidence" value="ECO:0007669"/>
    <property type="project" value="InterPro"/>
</dbReference>